<evidence type="ECO:0000256" key="13">
    <source>
        <dbReference type="ARBA" id="ARBA00023211"/>
    </source>
</evidence>
<comment type="function">
    <text evidence="3 14 16">Endonuclease that specifically degrades the RNA of RNA-DNA hybrids.</text>
</comment>
<comment type="cofactor">
    <cofactor evidence="2">
        <name>Mg(2+)</name>
        <dbReference type="ChEBI" id="CHEBI:18420"/>
    </cofactor>
</comment>
<keyword evidence="10 14" id="KW-0479">Metal-binding</keyword>
<accession>A0A0R2BKY2</accession>
<dbReference type="InterPro" id="IPR024567">
    <property type="entry name" value="RNase_HII/HIII_dom"/>
</dbReference>
<dbReference type="InterPro" id="IPR012337">
    <property type="entry name" value="RNaseH-like_sf"/>
</dbReference>
<evidence type="ECO:0000256" key="7">
    <source>
        <dbReference type="ARBA" id="ARBA00019179"/>
    </source>
</evidence>
<evidence type="ECO:0000259" key="17">
    <source>
        <dbReference type="PROSITE" id="PS51975"/>
    </source>
</evidence>
<evidence type="ECO:0000256" key="15">
    <source>
        <dbReference type="PROSITE-ProRule" id="PRU01319"/>
    </source>
</evidence>
<dbReference type="SUPFAM" id="SSF53098">
    <property type="entry name" value="Ribonuclease H-like"/>
    <property type="match status" value="1"/>
</dbReference>
<dbReference type="GO" id="GO:0030145">
    <property type="term" value="F:manganese ion binding"/>
    <property type="evidence" value="ECO:0007669"/>
    <property type="project" value="UniProtKB-UniRule"/>
</dbReference>
<dbReference type="InterPro" id="IPR022898">
    <property type="entry name" value="RNase_HII"/>
</dbReference>
<evidence type="ECO:0000256" key="6">
    <source>
        <dbReference type="ARBA" id="ARBA00012180"/>
    </source>
</evidence>
<dbReference type="EMBL" id="AYYN01000030">
    <property type="protein sequence ID" value="KRM76777.1"/>
    <property type="molecule type" value="Genomic_DNA"/>
</dbReference>
<dbReference type="GO" id="GO:0006298">
    <property type="term" value="P:mismatch repair"/>
    <property type="evidence" value="ECO:0007669"/>
    <property type="project" value="TreeGrafter"/>
</dbReference>
<evidence type="ECO:0000256" key="12">
    <source>
        <dbReference type="ARBA" id="ARBA00022801"/>
    </source>
</evidence>
<dbReference type="AlphaFoldDB" id="A0A0R2BKY2"/>
<evidence type="ECO:0000313" key="19">
    <source>
        <dbReference type="Proteomes" id="UP000051612"/>
    </source>
</evidence>
<comment type="catalytic activity">
    <reaction evidence="1 14 15 16">
        <text>Endonucleolytic cleavage to 5'-phosphomonoester.</text>
        <dbReference type="EC" id="3.1.26.4"/>
    </reaction>
</comment>
<dbReference type="PATRIC" id="fig|1423772.3.peg.1433"/>
<dbReference type="Pfam" id="PF01351">
    <property type="entry name" value="RNase_HII"/>
    <property type="match status" value="1"/>
</dbReference>
<evidence type="ECO:0000256" key="5">
    <source>
        <dbReference type="ARBA" id="ARBA00007383"/>
    </source>
</evidence>
<dbReference type="GO" id="GO:0005737">
    <property type="term" value="C:cytoplasm"/>
    <property type="evidence" value="ECO:0007669"/>
    <property type="project" value="UniProtKB-SubCell"/>
</dbReference>
<evidence type="ECO:0000256" key="11">
    <source>
        <dbReference type="ARBA" id="ARBA00022759"/>
    </source>
</evidence>
<name>A0A0R2BKY2_9LACO</name>
<dbReference type="GO" id="GO:0032299">
    <property type="term" value="C:ribonuclease H2 complex"/>
    <property type="evidence" value="ECO:0007669"/>
    <property type="project" value="TreeGrafter"/>
</dbReference>
<dbReference type="InterPro" id="IPR036397">
    <property type="entry name" value="RNaseH_sf"/>
</dbReference>
<evidence type="ECO:0000256" key="2">
    <source>
        <dbReference type="ARBA" id="ARBA00001946"/>
    </source>
</evidence>
<dbReference type="NCBIfam" id="NF000595">
    <property type="entry name" value="PRK00015.1-3"/>
    <property type="match status" value="1"/>
</dbReference>
<dbReference type="CDD" id="cd07182">
    <property type="entry name" value="RNase_HII_bacteria_HII_like"/>
    <property type="match status" value="1"/>
</dbReference>
<keyword evidence="12 14" id="KW-0378">Hydrolase</keyword>
<evidence type="ECO:0000256" key="4">
    <source>
        <dbReference type="ARBA" id="ARBA00004496"/>
    </source>
</evidence>
<evidence type="ECO:0000256" key="8">
    <source>
        <dbReference type="ARBA" id="ARBA00022490"/>
    </source>
</evidence>
<sequence length="259" mass="28701">MGEFILGHTIAQIKALLKAEPSAETLKKLQDDPRKGVQTALKTYYKQKEKQAQKLVKFKERLRLEKQLWSNGVEYVAGIDEVGRGPLAGPVVTAAVILPHDFQLVEVNDSKQLSEKKREELYDKILEQAVAVAVGIAENELIDEVNIYQATRIAMKEALEALTIKPGHILIDAMQIDTDIPQTKLIKGDARSASISAASIVAKVNRDHLMKFYDTVYPGYDLGNNAGYGTPKHLAGLAQKGVTPIHRKTFEPVVKYLSK</sequence>
<dbReference type="PROSITE" id="PS51975">
    <property type="entry name" value="RNASE_H_2"/>
    <property type="match status" value="1"/>
</dbReference>
<keyword evidence="9 14" id="KW-0540">Nuclease</keyword>
<keyword evidence="8 14" id="KW-0963">Cytoplasm</keyword>
<feature type="binding site" evidence="14 15">
    <location>
        <position position="172"/>
    </location>
    <ligand>
        <name>a divalent metal cation</name>
        <dbReference type="ChEBI" id="CHEBI:60240"/>
    </ligand>
</feature>
<evidence type="ECO:0000256" key="1">
    <source>
        <dbReference type="ARBA" id="ARBA00000077"/>
    </source>
</evidence>
<evidence type="ECO:0000256" key="3">
    <source>
        <dbReference type="ARBA" id="ARBA00004065"/>
    </source>
</evidence>
<dbReference type="NCBIfam" id="NF000594">
    <property type="entry name" value="PRK00015.1-1"/>
    <property type="match status" value="1"/>
</dbReference>
<evidence type="ECO:0000256" key="10">
    <source>
        <dbReference type="ARBA" id="ARBA00022723"/>
    </source>
</evidence>
<feature type="domain" description="RNase H type-2" evidence="17">
    <location>
        <begin position="74"/>
        <end position="259"/>
    </location>
</feature>
<dbReference type="InterPro" id="IPR001352">
    <property type="entry name" value="RNase_HII/HIII"/>
</dbReference>
<comment type="cofactor">
    <cofactor evidence="14 15">
        <name>Mn(2+)</name>
        <dbReference type="ChEBI" id="CHEBI:29035"/>
    </cofactor>
    <cofactor evidence="14 15">
        <name>Mg(2+)</name>
        <dbReference type="ChEBI" id="CHEBI:18420"/>
    </cofactor>
    <text evidence="14 15">Manganese or magnesium. Binds 1 divalent metal ion per monomer in the absence of substrate. May bind a second metal ion after substrate binding.</text>
</comment>
<dbReference type="GO" id="GO:0043137">
    <property type="term" value="P:DNA replication, removal of RNA primer"/>
    <property type="evidence" value="ECO:0007669"/>
    <property type="project" value="TreeGrafter"/>
</dbReference>
<dbReference type="HAMAP" id="MF_00052_B">
    <property type="entry name" value="RNase_HII_B"/>
    <property type="match status" value="1"/>
</dbReference>
<dbReference type="GO" id="GO:0004523">
    <property type="term" value="F:RNA-DNA hybrid ribonuclease activity"/>
    <property type="evidence" value="ECO:0007669"/>
    <property type="project" value="UniProtKB-UniRule"/>
</dbReference>
<evidence type="ECO:0000256" key="16">
    <source>
        <dbReference type="RuleBase" id="RU003515"/>
    </source>
</evidence>
<comment type="subcellular location">
    <subcellularLocation>
        <location evidence="4 14">Cytoplasm</location>
    </subcellularLocation>
</comment>
<dbReference type="EC" id="3.1.26.4" evidence="6 14"/>
<dbReference type="GO" id="GO:0003723">
    <property type="term" value="F:RNA binding"/>
    <property type="evidence" value="ECO:0007669"/>
    <property type="project" value="UniProtKB-UniRule"/>
</dbReference>
<organism evidence="18 19">
    <name type="scientific">Ligilactobacillus murinus DSM 20452 = NBRC 14221</name>
    <dbReference type="NCBI Taxonomy" id="1423772"/>
    <lineage>
        <taxon>Bacteria</taxon>
        <taxon>Bacillati</taxon>
        <taxon>Bacillota</taxon>
        <taxon>Bacilli</taxon>
        <taxon>Lactobacillales</taxon>
        <taxon>Lactobacillaceae</taxon>
        <taxon>Ligilactobacillus</taxon>
    </lineage>
</organism>
<dbReference type="FunFam" id="3.30.420.10:FF:000006">
    <property type="entry name" value="Ribonuclease HII"/>
    <property type="match status" value="1"/>
</dbReference>
<comment type="caution">
    <text evidence="18">The sequence shown here is derived from an EMBL/GenBank/DDBJ whole genome shotgun (WGS) entry which is preliminary data.</text>
</comment>
<protein>
    <recommendedName>
        <fullName evidence="7 14">Ribonuclease HII</fullName>
        <shortName evidence="14">RNase HII</shortName>
        <ecNumber evidence="6 14">3.1.26.4</ecNumber>
    </recommendedName>
</protein>
<feature type="binding site" evidence="14 15">
    <location>
        <position position="81"/>
    </location>
    <ligand>
        <name>a divalent metal cation</name>
        <dbReference type="ChEBI" id="CHEBI:60240"/>
    </ligand>
</feature>
<evidence type="ECO:0000256" key="14">
    <source>
        <dbReference type="HAMAP-Rule" id="MF_00052"/>
    </source>
</evidence>
<keyword evidence="11 14" id="KW-0255">Endonuclease</keyword>
<dbReference type="Gene3D" id="3.30.420.10">
    <property type="entry name" value="Ribonuclease H-like superfamily/Ribonuclease H"/>
    <property type="match status" value="1"/>
</dbReference>
<proteinExistence type="inferred from homology"/>
<dbReference type="Proteomes" id="UP000051612">
    <property type="component" value="Unassembled WGS sequence"/>
</dbReference>
<dbReference type="PANTHER" id="PTHR10954">
    <property type="entry name" value="RIBONUCLEASE H2 SUBUNIT A"/>
    <property type="match status" value="1"/>
</dbReference>
<evidence type="ECO:0000313" key="18">
    <source>
        <dbReference type="EMBL" id="KRM76777.1"/>
    </source>
</evidence>
<dbReference type="PANTHER" id="PTHR10954:SF18">
    <property type="entry name" value="RIBONUCLEASE HII"/>
    <property type="match status" value="1"/>
</dbReference>
<keyword evidence="13 14" id="KW-0464">Manganese</keyword>
<evidence type="ECO:0000256" key="9">
    <source>
        <dbReference type="ARBA" id="ARBA00022722"/>
    </source>
</evidence>
<feature type="binding site" evidence="14 15">
    <location>
        <position position="80"/>
    </location>
    <ligand>
        <name>a divalent metal cation</name>
        <dbReference type="ChEBI" id="CHEBI:60240"/>
    </ligand>
</feature>
<reference evidence="18 19" key="1">
    <citation type="journal article" date="2015" name="Genome Announc.">
        <title>Expanding the biotechnology potential of lactobacilli through comparative genomics of 213 strains and associated genera.</title>
        <authorList>
            <person name="Sun Z."/>
            <person name="Harris H.M."/>
            <person name="McCann A."/>
            <person name="Guo C."/>
            <person name="Argimon S."/>
            <person name="Zhang W."/>
            <person name="Yang X."/>
            <person name="Jeffery I.B."/>
            <person name="Cooney J.C."/>
            <person name="Kagawa T.F."/>
            <person name="Liu W."/>
            <person name="Song Y."/>
            <person name="Salvetti E."/>
            <person name="Wrobel A."/>
            <person name="Rasinkangas P."/>
            <person name="Parkhill J."/>
            <person name="Rea M.C."/>
            <person name="O'Sullivan O."/>
            <person name="Ritari J."/>
            <person name="Douillard F.P."/>
            <person name="Paul Ross R."/>
            <person name="Yang R."/>
            <person name="Briner A.E."/>
            <person name="Felis G.E."/>
            <person name="de Vos W.M."/>
            <person name="Barrangou R."/>
            <person name="Klaenhammer T.R."/>
            <person name="Caufield P.W."/>
            <person name="Cui Y."/>
            <person name="Zhang H."/>
            <person name="O'Toole P.W."/>
        </authorList>
    </citation>
    <scope>NUCLEOTIDE SEQUENCE [LARGE SCALE GENOMIC DNA]</scope>
    <source>
        <strain evidence="18 19">DSM 20452</strain>
    </source>
</reference>
<comment type="similarity">
    <text evidence="5 14 16">Belongs to the RNase HII family.</text>
</comment>
<gene>
    <name evidence="14" type="primary">rnhB</name>
    <name evidence="18" type="ORF">FC48_GL001342</name>
</gene>